<proteinExistence type="predicted"/>
<keyword evidence="1" id="KW-1133">Transmembrane helix</keyword>
<feature type="transmembrane region" description="Helical" evidence="1">
    <location>
        <begin position="93"/>
        <end position="112"/>
    </location>
</feature>
<keyword evidence="1" id="KW-0812">Transmembrane</keyword>
<protein>
    <submittedName>
        <fullName evidence="2">Uncharacterized protein</fullName>
    </submittedName>
</protein>
<comment type="caution">
    <text evidence="2">The sequence shown here is derived from an EMBL/GenBank/DDBJ whole genome shotgun (WGS) entry which is preliminary data.</text>
</comment>
<accession>A0AAX6BNA7</accession>
<evidence type="ECO:0000313" key="3">
    <source>
        <dbReference type="Proteomes" id="UP001165240"/>
    </source>
</evidence>
<organism evidence="2 3">
    <name type="scientific">Priestia megaterium</name>
    <name type="common">Bacillus megaterium</name>
    <dbReference type="NCBI Taxonomy" id="1404"/>
    <lineage>
        <taxon>Bacteria</taxon>
        <taxon>Bacillati</taxon>
        <taxon>Bacillota</taxon>
        <taxon>Bacilli</taxon>
        <taxon>Bacillales</taxon>
        <taxon>Bacillaceae</taxon>
        <taxon>Priestia</taxon>
    </lineage>
</organism>
<evidence type="ECO:0000256" key="1">
    <source>
        <dbReference type="SAM" id="Phobius"/>
    </source>
</evidence>
<keyword evidence="1" id="KW-0472">Membrane</keyword>
<gene>
    <name evidence="2" type="ORF">ShirakiTB12_35870</name>
</gene>
<sequence>MKKNRLFLILLVITCWSSFSFMKGKDFKRFLPASIAICMVTKYLNSYAKRKNFWSFKQSIHPKIPGEDVWTWGPFFTVSMWVLKSTYRKLPLYIAVNFMIHTTFTFVVVPKLKKGSIFKFKKINPFQYVTILTVRQLLLYGFQHMSEFIMSKKLEVKPDNGEHSFIRLLDE</sequence>
<evidence type="ECO:0000313" key="2">
    <source>
        <dbReference type="EMBL" id="GMG75119.1"/>
    </source>
</evidence>
<dbReference type="EMBL" id="BSYK01000001">
    <property type="protein sequence ID" value="GMG75119.1"/>
    <property type="molecule type" value="Genomic_DNA"/>
</dbReference>
<dbReference type="AlphaFoldDB" id="A0AAX6BNA7"/>
<name>A0AAX6BNA7_PRIMG</name>
<dbReference type="Proteomes" id="UP001165240">
    <property type="component" value="Unassembled WGS sequence"/>
</dbReference>
<reference evidence="2" key="1">
    <citation type="journal article" date="2024" name="Appl Microbiol">
        <title>Effect of kuratsuki Bacillus and Priestia on Taste of Sake.</title>
        <authorList>
            <person name="Kobayashi K."/>
            <person name="Nishida H."/>
        </authorList>
    </citation>
    <scope>NUCLEOTIDE SEQUENCE</scope>
    <source>
        <strain evidence="2">B-12</strain>
    </source>
</reference>